<comment type="subcellular location">
    <subcellularLocation>
        <location evidence="9">Cytoplasm</location>
    </subcellularLocation>
</comment>
<dbReference type="GO" id="GO:0002143">
    <property type="term" value="P:tRNA wobble position uridine thiolation"/>
    <property type="evidence" value="ECO:0007669"/>
    <property type="project" value="TreeGrafter"/>
</dbReference>
<evidence type="ECO:0000256" key="2">
    <source>
        <dbReference type="ARBA" id="ARBA00022679"/>
    </source>
</evidence>
<sequence>MAKATFGTGIVPYFHCPLKTDEHKIAKITLMKQRVIALMSGGVDSSVAAALLKQQGYDVIGVYILGWTGTDEFPCAWQEEERSAREVADILGIEFYTVNLGREYEHEVINKFFAGYKAGLTPNPDVLCNREIKFKAAWKAVRQFEPDFIATGHYARLRREFSSNNSHFSINDAMNQFPNTKKIENLPNKNLLKIRKLKIENFYPQIFKPADKEKDQTYFLWAIDRTMLSRILFPLGELTKPEVRQLARNFGLPTAEKKDSQGICFVGPLKVRQFLQTRIRPLPGDVITTDGRTIARHDGVEFYTIGQRLGAGQVEWTGDVPPLFVVAKDLKANVIVVGADSDTFARSFTATQLNWFTPFTPSKVEGSKVEGLNDPFDSLSLAQGWPEGQFEASVKIRYGQEDVKAKIQCAKSSATVTFTQPVRAVTPGQSLVMYDGSGVLIGGGIISDVPQQSKILGQALRSKQIR</sequence>
<evidence type="ECO:0000256" key="6">
    <source>
        <dbReference type="ARBA" id="ARBA00022884"/>
    </source>
</evidence>
<dbReference type="PANTHER" id="PTHR11933:SF5">
    <property type="entry name" value="MITOCHONDRIAL TRNA-SPECIFIC 2-THIOURIDYLASE 1"/>
    <property type="match status" value="1"/>
</dbReference>
<dbReference type="InterPro" id="IPR004506">
    <property type="entry name" value="MnmA-like"/>
</dbReference>
<feature type="active site" description="Cysteine persulfide intermediate" evidence="9">
    <location>
        <position position="264"/>
    </location>
</feature>
<evidence type="ECO:0000256" key="3">
    <source>
        <dbReference type="ARBA" id="ARBA00022694"/>
    </source>
</evidence>
<evidence type="ECO:0000259" key="10">
    <source>
        <dbReference type="Pfam" id="PF20258"/>
    </source>
</evidence>
<dbReference type="CDD" id="cd01998">
    <property type="entry name" value="MnmA_TRMU-like"/>
    <property type="match status" value="1"/>
</dbReference>
<dbReference type="EC" id="2.8.1.13" evidence="9"/>
<dbReference type="GO" id="GO:0005524">
    <property type="term" value="F:ATP binding"/>
    <property type="evidence" value="ECO:0007669"/>
    <property type="project" value="UniProtKB-KW"/>
</dbReference>
<comment type="similarity">
    <text evidence="9">Belongs to the MnmA/TRMU family.</text>
</comment>
<feature type="site" description="Interaction with tRNA" evidence="9">
    <location>
        <position position="429"/>
    </location>
</feature>
<evidence type="ECO:0000256" key="7">
    <source>
        <dbReference type="ARBA" id="ARBA00023157"/>
    </source>
</evidence>
<comment type="function">
    <text evidence="9">Catalyzes the 2-thiolation of uridine at the wobble position (U34) of tRNA, leading to the formation of s(2)U34.</text>
</comment>
<gene>
    <name evidence="9" type="primary">mnmA</name>
    <name evidence="12" type="ORF">A3A71_01310</name>
</gene>
<comment type="catalytic activity">
    <reaction evidence="8 9">
        <text>S-sulfanyl-L-cysteinyl-[protein] + uridine(34) in tRNA + AH2 + ATP = 2-thiouridine(34) in tRNA + L-cysteinyl-[protein] + A + AMP + diphosphate + H(+)</text>
        <dbReference type="Rhea" id="RHEA:47032"/>
        <dbReference type="Rhea" id="RHEA-COMP:10131"/>
        <dbReference type="Rhea" id="RHEA-COMP:11726"/>
        <dbReference type="Rhea" id="RHEA-COMP:11727"/>
        <dbReference type="Rhea" id="RHEA-COMP:11728"/>
        <dbReference type="ChEBI" id="CHEBI:13193"/>
        <dbReference type="ChEBI" id="CHEBI:15378"/>
        <dbReference type="ChEBI" id="CHEBI:17499"/>
        <dbReference type="ChEBI" id="CHEBI:29950"/>
        <dbReference type="ChEBI" id="CHEBI:30616"/>
        <dbReference type="ChEBI" id="CHEBI:33019"/>
        <dbReference type="ChEBI" id="CHEBI:61963"/>
        <dbReference type="ChEBI" id="CHEBI:65315"/>
        <dbReference type="ChEBI" id="CHEBI:87170"/>
        <dbReference type="ChEBI" id="CHEBI:456215"/>
        <dbReference type="EC" id="2.8.1.13"/>
    </reaction>
</comment>
<keyword evidence="3 9" id="KW-0819">tRNA processing</keyword>
<keyword evidence="1 9" id="KW-0820">tRNA-binding</keyword>
<dbReference type="Gene3D" id="2.30.30.280">
    <property type="entry name" value="Adenine nucleotide alpha hydrolases-like domains"/>
    <property type="match status" value="1"/>
</dbReference>
<evidence type="ECO:0000256" key="4">
    <source>
        <dbReference type="ARBA" id="ARBA00022741"/>
    </source>
</evidence>
<dbReference type="GO" id="GO:0005737">
    <property type="term" value="C:cytoplasm"/>
    <property type="evidence" value="ECO:0007669"/>
    <property type="project" value="UniProtKB-SubCell"/>
</dbReference>
<protein>
    <recommendedName>
        <fullName evidence="9">tRNA-specific 2-thiouridylase MnmA</fullName>
        <ecNumber evidence="9">2.8.1.13</ecNumber>
    </recommendedName>
</protein>
<organism evidence="12 13">
    <name type="scientific">Candidatus Berkelbacteria bacterium RIFCSPLOWO2_01_FULL_50_28</name>
    <dbReference type="NCBI Taxonomy" id="1797471"/>
    <lineage>
        <taxon>Bacteria</taxon>
        <taxon>Candidatus Berkelbacteria</taxon>
    </lineage>
</organism>
<feature type="region of interest" description="Interaction with tRNA" evidence="9">
    <location>
        <begin position="397"/>
        <end position="398"/>
    </location>
</feature>
<dbReference type="Gene3D" id="2.40.30.10">
    <property type="entry name" value="Translation factors"/>
    <property type="match status" value="1"/>
</dbReference>
<dbReference type="InterPro" id="IPR023382">
    <property type="entry name" value="MnmA-like_central_sf"/>
</dbReference>
<evidence type="ECO:0000256" key="5">
    <source>
        <dbReference type="ARBA" id="ARBA00022840"/>
    </source>
</evidence>
<proteinExistence type="inferred from homology"/>
<feature type="domain" description="tRNA-specific 2-thiouridylase MnmA-like C-terminal" evidence="10">
    <location>
        <begin position="387"/>
        <end position="446"/>
    </location>
</feature>
<feature type="binding site" evidence="9">
    <location>
        <position position="152"/>
    </location>
    <ligand>
        <name>ATP</name>
        <dbReference type="ChEBI" id="CHEBI:30616"/>
    </ligand>
</feature>
<evidence type="ECO:0000259" key="11">
    <source>
        <dbReference type="Pfam" id="PF20259"/>
    </source>
</evidence>
<keyword evidence="9" id="KW-0963">Cytoplasm</keyword>
<reference evidence="12 13" key="1">
    <citation type="journal article" date="2016" name="Nat. Commun.">
        <title>Thousands of microbial genomes shed light on interconnected biogeochemical processes in an aquifer system.</title>
        <authorList>
            <person name="Anantharaman K."/>
            <person name="Brown C.T."/>
            <person name="Hug L.A."/>
            <person name="Sharon I."/>
            <person name="Castelle C.J."/>
            <person name="Probst A.J."/>
            <person name="Thomas B.C."/>
            <person name="Singh A."/>
            <person name="Wilkins M.J."/>
            <person name="Karaoz U."/>
            <person name="Brodie E.L."/>
            <person name="Williams K.H."/>
            <person name="Hubbard S.S."/>
            <person name="Banfield J.F."/>
        </authorList>
    </citation>
    <scope>NUCLEOTIDE SEQUENCE [LARGE SCALE GENOMIC DNA]</scope>
</reference>
<dbReference type="Pfam" id="PF03054">
    <property type="entry name" value="tRNA_Me_trans"/>
    <property type="match status" value="2"/>
</dbReference>
<dbReference type="STRING" id="1797471.A3A71_01310"/>
<feature type="binding site" evidence="9">
    <location>
        <position position="64"/>
    </location>
    <ligand>
        <name>ATP</name>
        <dbReference type="ChEBI" id="CHEBI:30616"/>
    </ligand>
</feature>
<feature type="region of interest" description="Interaction with target base in tRNA" evidence="9">
    <location>
        <begin position="123"/>
        <end position="125"/>
    </location>
</feature>
<evidence type="ECO:0000256" key="8">
    <source>
        <dbReference type="ARBA" id="ARBA00051542"/>
    </source>
</evidence>
<comment type="caution">
    <text evidence="9">Lacks conserved residue(s) required for the propagation of feature annotation.</text>
</comment>
<dbReference type="SUPFAM" id="SSF52402">
    <property type="entry name" value="Adenine nucleotide alpha hydrolases-like"/>
    <property type="match status" value="1"/>
</dbReference>
<keyword evidence="7" id="KW-1015">Disulfide bond</keyword>
<keyword evidence="5 9" id="KW-0067">ATP-binding</keyword>
<keyword evidence="4 9" id="KW-0547">Nucleotide-binding</keyword>
<dbReference type="Proteomes" id="UP000177481">
    <property type="component" value="Unassembled WGS sequence"/>
</dbReference>
<evidence type="ECO:0000256" key="9">
    <source>
        <dbReference type="HAMAP-Rule" id="MF_00144"/>
    </source>
</evidence>
<feature type="binding site" evidence="9">
    <location>
        <begin position="38"/>
        <end position="45"/>
    </location>
    <ligand>
        <name>ATP</name>
        <dbReference type="ChEBI" id="CHEBI:30616"/>
    </ligand>
</feature>
<name>A0A1F5EBN5_9BACT</name>
<dbReference type="HAMAP" id="MF_00144">
    <property type="entry name" value="tRNA_thiouridyl_MnmA"/>
    <property type="match status" value="1"/>
</dbReference>
<dbReference type="Gene3D" id="3.40.50.620">
    <property type="entry name" value="HUPs"/>
    <property type="match status" value="1"/>
</dbReference>
<dbReference type="InterPro" id="IPR014729">
    <property type="entry name" value="Rossmann-like_a/b/a_fold"/>
</dbReference>
<feature type="site" description="Interaction with tRNA" evidence="9">
    <location>
        <position position="153"/>
    </location>
</feature>
<evidence type="ECO:0000256" key="1">
    <source>
        <dbReference type="ARBA" id="ARBA00022555"/>
    </source>
</evidence>
<dbReference type="Pfam" id="PF20258">
    <property type="entry name" value="tRNA_Me_trans_C"/>
    <property type="match status" value="1"/>
</dbReference>
<dbReference type="AlphaFoldDB" id="A0A1F5EBN5"/>
<comment type="caution">
    <text evidence="12">The sequence shown here is derived from an EMBL/GenBank/DDBJ whole genome shotgun (WGS) entry which is preliminary data.</text>
</comment>
<evidence type="ECO:0000313" key="12">
    <source>
        <dbReference type="EMBL" id="OGD64676.1"/>
    </source>
</evidence>
<dbReference type="GO" id="GO:0103016">
    <property type="term" value="F:tRNA-uridine 2-sulfurtransferase activity"/>
    <property type="evidence" value="ECO:0007669"/>
    <property type="project" value="UniProtKB-EC"/>
</dbReference>
<dbReference type="EMBL" id="MEZX01000002">
    <property type="protein sequence ID" value="OGD64676.1"/>
    <property type="molecule type" value="Genomic_DNA"/>
</dbReference>
<accession>A0A1F5EBN5</accession>
<dbReference type="GO" id="GO:0000049">
    <property type="term" value="F:tRNA binding"/>
    <property type="evidence" value="ECO:0007669"/>
    <property type="project" value="UniProtKB-KW"/>
</dbReference>
<dbReference type="PANTHER" id="PTHR11933">
    <property type="entry name" value="TRNA 5-METHYLAMINOMETHYL-2-THIOURIDYLATE -METHYLTRANSFERASE"/>
    <property type="match status" value="1"/>
</dbReference>
<keyword evidence="6 9" id="KW-0694">RNA-binding</keyword>
<dbReference type="InterPro" id="IPR046885">
    <property type="entry name" value="MnmA-like_C"/>
</dbReference>
<dbReference type="InterPro" id="IPR046884">
    <property type="entry name" value="MnmA-like_central"/>
</dbReference>
<dbReference type="Pfam" id="PF20259">
    <property type="entry name" value="tRNA_Me_trans_M"/>
    <property type="match status" value="1"/>
</dbReference>
<feature type="active site" description="Nucleophile" evidence="9">
    <location>
        <position position="128"/>
    </location>
</feature>
<feature type="region of interest" description="Interaction with tRNA" evidence="9">
    <location>
        <begin position="214"/>
        <end position="216"/>
    </location>
</feature>
<feature type="domain" description="tRNA-specific 2-thiouridylase MnmA-like central" evidence="11">
    <location>
        <begin position="273"/>
        <end position="338"/>
    </location>
</feature>
<evidence type="ECO:0000313" key="13">
    <source>
        <dbReference type="Proteomes" id="UP000177481"/>
    </source>
</evidence>
<keyword evidence="2 9" id="KW-0808">Transferase</keyword>